<sequence length="70" mass="8058">MDIHYFLVTLKAPLKPYDTIPYRATHQREALIGAVRGLDLHYMFVQGQPPLDSRSHISLFQSPGRFKCKS</sequence>
<gene>
    <name evidence="1" type="ORF">CEXT_646791</name>
</gene>
<dbReference type="Proteomes" id="UP001054945">
    <property type="component" value="Unassembled WGS sequence"/>
</dbReference>
<dbReference type="EMBL" id="BPLR01012892">
    <property type="protein sequence ID" value="GIY57354.1"/>
    <property type="molecule type" value="Genomic_DNA"/>
</dbReference>
<accession>A0AAV4UHW4</accession>
<protein>
    <submittedName>
        <fullName evidence="1">Uncharacterized protein</fullName>
    </submittedName>
</protein>
<evidence type="ECO:0000313" key="1">
    <source>
        <dbReference type="EMBL" id="GIY57354.1"/>
    </source>
</evidence>
<comment type="caution">
    <text evidence="1">The sequence shown here is derived from an EMBL/GenBank/DDBJ whole genome shotgun (WGS) entry which is preliminary data.</text>
</comment>
<evidence type="ECO:0000313" key="2">
    <source>
        <dbReference type="Proteomes" id="UP001054945"/>
    </source>
</evidence>
<organism evidence="1 2">
    <name type="scientific">Caerostris extrusa</name>
    <name type="common">Bark spider</name>
    <name type="synonym">Caerostris bankana</name>
    <dbReference type="NCBI Taxonomy" id="172846"/>
    <lineage>
        <taxon>Eukaryota</taxon>
        <taxon>Metazoa</taxon>
        <taxon>Ecdysozoa</taxon>
        <taxon>Arthropoda</taxon>
        <taxon>Chelicerata</taxon>
        <taxon>Arachnida</taxon>
        <taxon>Araneae</taxon>
        <taxon>Araneomorphae</taxon>
        <taxon>Entelegynae</taxon>
        <taxon>Araneoidea</taxon>
        <taxon>Araneidae</taxon>
        <taxon>Caerostris</taxon>
    </lineage>
</organism>
<reference evidence="1 2" key="1">
    <citation type="submission" date="2021-06" db="EMBL/GenBank/DDBJ databases">
        <title>Caerostris extrusa draft genome.</title>
        <authorList>
            <person name="Kono N."/>
            <person name="Arakawa K."/>
        </authorList>
    </citation>
    <scope>NUCLEOTIDE SEQUENCE [LARGE SCALE GENOMIC DNA]</scope>
</reference>
<proteinExistence type="predicted"/>
<keyword evidence="2" id="KW-1185">Reference proteome</keyword>
<name>A0AAV4UHW4_CAEEX</name>
<dbReference type="AlphaFoldDB" id="A0AAV4UHW4"/>